<evidence type="ECO:0000313" key="1">
    <source>
        <dbReference type="EMBL" id="MBD2499675.1"/>
    </source>
</evidence>
<proteinExistence type="predicted"/>
<keyword evidence="2" id="KW-1185">Reference proteome</keyword>
<dbReference type="InterPro" id="IPR029470">
    <property type="entry name" value="PDDEXK_4"/>
</dbReference>
<name>A0ABR8CXK9_9NOST</name>
<dbReference type="EMBL" id="JACJSG010000003">
    <property type="protein sequence ID" value="MBD2499675.1"/>
    <property type="molecule type" value="Genomic_DNA"/>
</dbReference>
<comment type="caution">
    <text evidence="1">The sequence shown here is derived from an EMBL/GenBank/DDBJ whole genome shotgun (WGS) entry which is preliminary data.</text>
</comment>
<sequence>MTVSSPEPRAILESFIVDNVDLEELEAKLAQFNIFEAIGVVRQEIRHSNFLAFLLNPSQNHKLEDVFLKRFLKRVLLEPYEPEDLKYLKISPVDIDIADFSDVEIRREWKNIDILIQSSSNKLVCAVENKVDSSEHSNQLEKYREILEEEYKDYQIILIYLTPDGDEPSQKDWRAYSYSKLVEIIESICTSYKSTLGTDIYTLMTHYSTLLRRHIVSDSKVAELCRKIYKKHKQALDLIFEHRPDLQLEMSERITNFVNQYITSHNLYVIRWSKKYIDFGDIEWENKKLPLAFHFENGNSYLITRLLIRPCEDKTVRERIHQISRENSKVFKSKKLTNQWTTIYQKTILNQSDYENADVDELMEKFQLFWDDFVKNDFTKIQSIFHTNMDRIVTSE</sequence>
<accession>A0ABR8CXK9</accession>
<reference evidence="1 2" key="1">
    <citation type="journal article" date="2020" name="ISME J.">
        <title>Comparative genomics reveals insights into cyanobacterial evolution and habitat adaptation.</title>
        <authorList>
            <person name="Chen M.Y."/>
            <person name="Teng W.K."/>
            <person name="Zhao L."/>
            <person name="Hu C.X."/>
            <person name="Zhou Y.K."/>
            <person name="Han B.P."/>
            <person name="Song L.R."/>
            <person name="Shu W.S."/>
        </authorList>
    </citation>
    <scope>NUCLEOTIDE SEQUENCE [LARGE SCALE GENOMIC DNA]</scope>
    <source>
        <strain evidence="1 2">FACHB-119</strain>
    </source>
</reference>
<protein>
    <submittedName>
        <fullName evidence="1">PD-(D/E)XK nuclease family protein</fullName>
    </submittedName>
</protein>
<dbReference type="Proteomes" id="UP000661112">
    <property type="component" value="Unassembled WGS sequence"/>
</dbReference>
<organism evidence="1 2">
    <name type="scientific">Anabaena azotica FACHB-119</name>
    <dbReference type="NCBI Taxonomy" id="947527"/>
    <lineage>
        <taxon>Bacteria</taxon>
        <taxon>Bacillati</taxon>
        <taxon>Cyanobacteriota</taxon>
        <taxon>Cyanophyceae</taxon>
        <taxon>Nostocales</taxon>
        <taxon>Nostocaceae</taxon>
        <taxon>Anabaena</taxon>
        <taxon>Anabaena azotica</taxon>
    </lineage>
</organism>
<gene>
    <name evidence="1" type="ORF">H6G83_03410</name>
</gene>
<evidence type="ECO:0000313" key="2">
    <source>
        <dbReference type="Proteomes" id="UP000661112"/>
    </source>
</evidence>
<dbReference type="Pfam" id="PF14281">
    <property type="entry name" value="PDDEXK_4"/>
    <property type="match status" value="1"/>
</dbReference>
<dbReference type="RefSeq" id="WP_190466964.1">
    <property type="nucleotide sequence ID" value="NZ_JACJSG010000003.1"/>
</dbReference>